<organism evidence="1 2">
    <name type="scientific">Rotaria socialis</name>
    <dbReference type="NCBI Taxonomy" id="392032"/>
    <lineage>
        <taxon>Eukaryota</taxon>
        <taxon>Metazoa</taxon>
        <taxon>Spiralia</taxon>
        <taxon>Gnathifera</taxon>
        <taxon>Rotifera</taxon>
        <taxon>Eurotatoria</taxon>
        <taxon>Bdelloidea</taxon>
        <taxon>Philodinida</taxon>
        <taxon>Philodinidae</taxon>
        <taxon>Rotaria</taxon>
    </lineage>
</organism>
<gene>
    <name evidence="1" type="ORF">TOA249_LOCUS34365</name>
</gene>
<sequence length="61" mass="6908">MKIAKETLRVSDTIIDFNIGNEIIEWVIDNKNKNIVDFNDTEASIVCTGIMMRVTDDHPGL</sequence>
<accession>A0A821YT59</accession>
<dbReference type="EMBL" id="CAJOBS010018669">
    <property type="protein sequence ID" value="CAF4964793.1"/>
    <property type="molecule type" value="Genomic_DNA"/>
</dbReference>
<evidence type="ECO:0000313" key="1">
    <source>
        <dbReference type="EMBL" id="CAF4964793.1"/>
    </source>
</evidence>
<comment type="caution">
    <text evidence="1">The sequence shown here is derived from an EMBL/GenBank/DDBJ whole genome shotgun (WGS) entry which is preliminary data.</text>
</comment>
<reference evidence="1" key="1">
    <citation type="submission" date="2021-02" db="EMBL/GenBank/DDBJ databases">
        <authorList>
            <person name="Nowell W R."/>
        </authorList>
    </citation>
    <scope>NUCLEOTIDE SEQUENCE</scope>
</reference>
<proteinExistence type="predicted"/>
<name>A0A821YT59_9BILA</name>
<feature type="non-terminal residue" evidence="1">
    <location>
        <position position="61"/>
    </location>
</feature>
<dbReference type="Proteomes" id="UP000663838">
    <property type="component" value="Unassembled WGS sequence"/>
</dbReference>
<protein>
    <submittedName>
        <fullName evidence="1">Uncharacterized protein</fullName>
    </submittedName>
</protein>
<dbReference type="AlphaFoldDB" id="A0A821YT59"/>
<evidence type="ECO:0000313" key="2">
    <source>
        <dbReference type="Proteomes" id="UP000663838"/>
    </source>
</evidence>